<evidence type="ECO:0000259" key="17">
    <source>
        <dbReference type="PROSITE" id="PS51194"/>
    </source>
</evidence>
<keyword evidence="11" id="KW-0413">Isomerase</keyword>
<dbReference type="GO" id="GO:0016887">
    <property type="term" value="F:ATP hydrolysis activity"/>
    <property type="evidence" value="ECO:0007669"/>
    <property type="project" value="RHEA"/>
</dbReference>
<dbReference type="CDD" id="cd17992">
    <property type="entry name" value="DEXHc_RecG"/>
    <property type="match status" value="1"/>
</dbReference>
<dbReference type="InterPro" id="IPR012340">
    <property type="entry name" value="NA-bd_OB-fold"/>
</dbReference>
<comment type="catalytic activity">
    <reaction evidence="14 15">
        <text>ATP + H2O = ADP + phosphate + H(+)</text>
        <dbReference type="Rhea" id="RHEA:13065"/>
        <dbReference type="ChEBI" id="CHEBI:15377"/>
        <dbReference type="ChEBI" id="CHEBI:15378"/>
        <dbReference type="ChEBI" id="CHEBI:30616"/>
        <dbReference type="ChEBI" id="CHEBI:43474"/>
        <dbReference type="ChEBI" id="CHEBI:456216"/>
        <dbReference type="EC" id="5.6.2.4"/>
    </reaction>
</comment>
<dbReference type="NCBIfam" id="NF008165">
    <property type="entry name" value="PRK10917.1-3"/>
    <property type="match status" value="1"/>
</dbReference>
<keyword evidence="8" id="KW-0238">DNA-binding</keyword>
<dbReference type="InterPro" id="IPR027417">
    <property type="entry name" value="P-loop_NTPase"/>
</dbReference>
<dbReference type="InterPro" id="IPR047112">
    <property type="entry name" value="RecG/Mfd"/>
</dbReference>
<evidence type="ECO:0000256" key="10">
    <source>
        <dbReference type="ARBA" id="ARBA00023204"/>
    </source>
</evidence>
<evidence type="ECO:0000256" key="9">
    <source>
        <dbReference type="ARBA" id="ARBA00023172"/>
    </source>
</evidence>
<keyword evidence="9 15" id="KW-0233">DNA recombination</keyword>
<dbReference type="PROSITE" id="PS51194">
    <property type="entry name" value="HELICASE_CTER"/>
    <property type="match status" value="1"/>
</dbReference>
<dbReference type="Proteomes" id="UP000008467">
    <property type="component" value="Chromosome"/>
</dbReference>
<reference evidence="18 19" key="1">
    <citation type="journal article" date="2011" name="J. Bacteriol.">
        <title>Complete genome sequence of the cellulose-degrading bacterium Cellulosilyticum lentocellum.</title>
        <authorList>
            <consortium name="US DOE Joint Genome Institute"/>
            <person name="Miller D.A."/>
            <person name="Suen G."/>
            <person name="Bruce D."/>
            <person name="Copeland A."/>
            <person name="Cheng J.F."/>
            <person name="Detter C."/>
            <person name="Goodwin L.A."/>
            <person name="Han C.S."/>
            <person name="Hauser L.J."/>
            <person name="Land M.L."/>
            <person name="Lapidus A."/>
            <person name="Lucas S."/>
            <person name="Meincke L."/>
            <person name="Pitluck S."/>
            <person name="Tapia R."/>
            <person name="Teshima H."/>
            <person name="Woyke T."/>
            <person name="Fox B.G."/>
            <person name="Angert E.R."/>
            <person name="Currie C.R."/>
        </authorList>
    </citation>
    <scope>NUCLEOTIDE SEQUENCE [LARGE SCALE GENOMIC DNA]</scope>
    <source>
        <strain evidence="19">ATCC 49066 / DSM 5427 / NCIMB 11756 / RHM5</strain>
    </source>
</reference>
<dbReference type="SUPFAM" id="SSF52540">
    <property type="entry name" value="P-loop containing nucleoside triphosphate hydrolases"/>
    <property type="match status" value="2"/>
</dbReference>
<dbReference type="Gene3D" id="3.40.50.300">
    <property type="entry name" value="P-loop containing nucleotide triphosphate hydrolases"/>
    <property type="match status" value="2"/>
</dbReference>
<dbReference type="EC" id="5.6.2.4" evidence="13 15"/>
<dbReference type="RefSeq" id="WP_013656806.1">
    <property type="nucleotide sequence ID" value="NC_015275.1"/>
</dbReference>
<feature type="domain" description="Helicase C-terminal" evidence="17">
    <location>
        <begin position="454"/>
        <end position="615"/>
    </location>
</feature>
<organism evidence="18 19">
    <name type="scientific">Cellulosilyticum lentocellum (strain ATCC 49066 / DSM 5427 / NCIMB 11756 / RHM5)</name>
    <name type="common">Clostridium lentocellum</name>
    <dbReference type="NCBI Taxonomy" id="642492"/>
    <lineage>
        <taxon>Bacteria</taxon>
        <taxon>Bacillati</taxon>
        <taxon>Bacillota</taxon>
        <taxon>Clostridia</taxon>
        <taxon>Lachnospirales</taxon>
        <taxon>Cellulosilyticaceae</taxon>
        <taxon>Cellulosilyticum</taxon>
    </lineage>
</organism>
<feature type="domain" description="Helicase ATP-binding" evidence="16">
    <location>
        <begin position="274"/>
        <end position="435"/>
    </location>
</feature>
<dbReference type="EMBL" id="CP002582">
    <property type="protein sequence ID" value="ADZ83509.1"/>
    <property type="molecule type" value="Genomic_DNA"/>
</dbReference>
<dbReference type="GO" id="GO:0006281">
    <property type="term" value="P:DNA repair"/>
    <property type="evidence" value="ECO:0007669"/>
    <property type="project" value="UniProtKB-UniRule"/>
</dbReference>
<gene>
    <name evidence="18" type="ordered locus">Clole_1786</name>
</gene>
<evidence type="ECO:0000256" key="3">
    <source>
        <dbReference type="ARBA" id="ARBA00022741"/>
    </source>
</evidence>
<dbReference type="GO" id="GO:0043138">
    <property type="term" value="F:3'-5' DNA helicase activity"/>
    <property type="evidence" value="ECO:0007669"/>
    <property type="project" value="UniProtKB-EC"/>
</dbReference>
<dbReference type="SUPFAM" id="SSF50249">
    <property type="entry name" value="Nucleic acid-binding proteins"/>
    <property type="match status" value="1"/>
</dbReference>
<sequence length="687" mass="77519">MLLSDSINELKGVGDKVGDKLRKLGIYTLKDMIEHYPREYEDRRQITPLAACELDEPQNVLVTVCSKPQIAKKGNKILVSFRVKDETSSIMVTFFGQAYMRNNFVMGEKYLLYGKIKHKYGQLEMDSPEYQKVADPSKLGTVAKITPIYPTTQKLSQKVIRGLIEHCLNEVLPEVKDHLPERIIKQYHLVSKEEALRGIHFPKDSEHFFEARKRLVFEELFMLQLSLYQLKADFATKLMGIAHDVTSELKAFMASLPFELTGAQKRVMREIVGDMKSPYAMNRLVQGDVGSGKTVIAAISLFLVVKDGFQGALMAPTEVLVVQHYEFIKGIMEPFGIQVGLLTGSTTAKQKRELLAAIKTNEIQIVVGTHALIEDNVEIPNLGLVITDEQHRFGVRQRLKLTEKGHLPDVMVMTATPIPRTLALILYGDMDISIIDELPPGRQPIRTNAVDSAYHPRIYRFIEKQIEAGRQCYIICPMVEESEKTSELKNVIEYTEYLKTQVFPHIPIAYLHGKMKPKEKNEIMAQFARAETKILVSTTVIEVGVNVPNATIILIENAERFGLAQLHQLRGRVGRGKHQSYCVLVSDSKNKVTKKRLKIMEESTDGFVIAETDLKLRGPGEFFGTKQHGLPEMKIANLYTDAKVLGEVQGCVKNLLAIDPNLGETQNNQLLQEIQARLNEQSLHNAL</sequence>
<evidence type="ECO:0000313" key="18">
    <source>
        <dbReference type="EMBL" id="ADZ83509.1"/>
    </source>
</evidence>
<evidence type="ECO:0000256" key="6">
    <source>
        <dbReference type="ARBA" id="ARBA00022806"/>
    </source>
</evidence>
<dbReference type="GO" id="GO:0003677">
    <property type="term" value="F:DNA binding"/>
    <property type="evidence" value="ECO:0007669"/>
    <property type="project" value="UniProtKB-KW"/>
</dbReference>
<evidence type="ECO:0000256" key="14">
    <source>
        <dbReference type="ARBA" id="ARBA00048988"/>
    </source>
</evidence>
<evidence type="ECO:0000256" key="12">
    <source>
        <dbReference type="ARBA" id="ARBA00034617"/>
    </source>
</evidence>
<dbReference type="InterPro" id="IPR045562">
    <property type="entry name" value="RecG_dom3_C"/>
</dbReference>
<dbReference type="InterPro" id="IPR011545">
    <property type="entry name" value="DEAD/DEAH_box_helicase_dom"/>
</dbReference>
<dbReference type="SMART" id="SM00490">
    <property type="entry name" value="HELICc"/>
    <property type="match status" value="1"/>
</dbReference>
<evidence type="ECO:0000313" key="19">
    <source>
        <dbReference type="Proteomes" id="UP000008467"/>
    </source>
</evidence>
<evidence type="ECO:0000256" key="4">
    <source>
        <dbReference type="ARBA" id="ARBA00022763"/>
    </source>
</evidence>
<protein>
    <recommendedName>
        <fullName evidence="2 15">ATP-dependent DNA helicase RecG</fullName>
        <ecNumber evidence="13 15">5.6.2.4</ecNumber>
    </recommendedName>
</protein>
<dbReference type="HOGENOM" id="CLU_005122_7_1_9"/>
<dbReference type="PANTHER" id="PTHR47964:SF1">
    <property type="entry name" value="ATP-DEPENDENT DNA HELICASE HOMOLOG RECG, CHLOROPLASTIC"/>
    <property type="match status" value="1"/>
</dbReference>
<dbReference type="InterPro" id="IPR004609">
    <property type="entry name" value="ATP-dep_DNA_helicase_RecG"/>
</dbReference>
<dbReference type="Pfam" id="PF00271">
    <property type="entry name" value="Helicase_C"/>
    <property type="match status" value="1"/>
</dbReference>
<comment type="catalytic activity">
    <reaction evidence="12 15">
        <text>Couples ATP hydrolysis with the unwinding of duplex DNA by translocating in the 3'-5' direction.</text>
        <dbReference type="EC" id="5.6.2.4"/>
    </reaction>
</comment>
<evidence type="ECO:0000256" key="11">
    <source>
        <dbReference type="ARBA" id="ARBA00023235"/>
    </source>
</evidence>
<keyword evidence="4 15" id="KW-0227">DNA damage</keyword>
<evidence type="ECO:0000256" key="5">
    <source>
        <dbReference type="ARBA" id="ARBA00022801"/>
    </source>
</evidence>
<evidence type="ECO:0000256" key="2">
    <source>
        <dbReference type="ARBA" id="ARBA00017846"/>
    </source>
</evidence>
<dbReference type="NCBIfam" id="TIGR00643">
    <property type="entry name" value="recG"/>
    <property type="match status" value="1"/>
</dbReference>
<dbReference type="SMART" id="SM00487">
    <property type="entry name" value="DEXDc"/>
    <property type="match status" value="1"/>
</dbReference>
<dbReference type="GO" id="GO:0005524">
    <property type="term" value="F:ATP binding"/>
    <property type="evidence" value="ECO:0007669"/>
    <property type="project" value="UniProtKB-KW"/>
</dbReference>
<evidence type="ECO:0000256" key="8">
    <source>
        <dbReference type="ARBA" id="ARBA00023125"/>
    </source>
</evidence>
<evidence type="ECO:0000256" key="7">
    <source>
        <dbReference type="ARBA" id="ARBA00022840"/>
    </source>
</evidence>
<dbReference type="Pfam" id="PF19833">
    <property type="entry name" value="RecG_dom3_C"/>
    <property type="match status" value="1"/>
</dbReference>
<dbReference type="eggNOG" id="COG1200">
    <property type="taxonomic scope" value="Bacteria"/>
</dbReference>
<dbReference type="InterPro" id="IPR014001">
    <property type="entry name" value="Helicase_ATP-bd"/>
</dbReference>
<accession>F2JMJ1</accession>
<dbReference type="CDD" id="cd04488">
    <property type="entry name" value="RecG_wedge_OBF"/>
    <property type="match status" value="1"/>
</dbReference>
<dbReference type="GO" id="GO:0006310">
    <property type="term" value="P:DNA recombination"/>
    <property type="evidence" value="ECO:0007669"/>
    <property type="project" value="UniProtKB-UniRule"/>
</dbReference>
<comment type="similarity">
    <text evidence="1 15">Belongs to the helicase family. RecG subfamily.</text>
</comment>
<evidence type="ECO:0000256" key="13">
    <source>
        <dbReference type="ARBA" id="ARBA00034808"/>
    </source>
</evidence>
<dbReference type="InterPro" id="IPR033454">
    <property type="entry name" value="RecG_wedge"/>
</dbReference>
<keyword evidence="10 15" id="KW-0234">DNA repair</keyword>
<evidence type="ECO:0000259" key="16">
    <source>
        <dbReference type="PROSITE" id="PS51192"/>
    </source>
</evidence>
<dbReference type="PANTHER" id="PTHR47964">
    <property type="entry name" value="ATP-DEPENDENT DNA HELICASE HOMOLOG RECG, CHLOROPLASTIC"/>
    <property type="match status" value="1"/>
</dbReference>
<proteinExistence type="inferred from homology"/>
<dbReference type="AlphaFoldDB" id="F2JMJ1"/>
<evidence type="ECO:0000256" key="15">
    <source>
        <dbReference type="RuleBase" id="RU363016"/>
    </source>
</evidence>
<dbReference type="KEGG" id="cle:Clole_1786"/>
<keyword evidence="3 15" id="KW-0547">Nucleotide-binding</keyword>
<dbReference type="Gene3D" id="2.40.50.140">
    <property type="entry name" value="Nucleic acid-binding proteins"/>
    <property type="match status" value="1"/>
</dbReference>
<name>F2JMJ1_CELLD</name>
<evidence type="ECO:0000256" key="1">
    <source>
        <dbReference type="ARBA" id="ARBA00007504"/>
    </source>
</evidence>
<dbReference type="Pfam" id="PF17191">
    <property type="entry name" value="RecG_wedge"/>
    <property type="match status" value="1"/>
</dbReference>
<dbReference type="PROSITE" id="PS51192">
    <property type="entry name" value="HELICASE_ATP_BIND_1"/>
    <property type="match status" value="1"/>
</dbReference>
<dbReference type="STRING" id="642492.Clole_1786"/>
<dbReference type="InterPro" id="IPR001650">
    <property type="entry name" value="Helicase_C-like"/>
</dbReference>
<comment type="function">
    <text evidence="15">Plays a critical role in recombination and DNA repair. Helps process Holliday junction intermediates to mature products by catalyzing branch migration. Has replication fork regression activity, unwinds stalled or blocked replication forks to make a HJ that can be resolved. Has a DNA unwinding activity characteristic of a DNA helicase with 3'-5' polarity.</text>
</comment>
<keyword evidence="7 15" id="KW-0067">ATP-binding</keyword>
<keyword evidence="5 15" id="KW-0378">Hydrolase</keyword>
<dbReference type="Pfam" id="PF00270">
    <property type="entry name" value="DEAD"/>
    <property type="match status" value="1"/>
</dbReference>
<dbReference type="NCBIfam" id="NF008168">
    <property type="entry name" value="PRK10917.2-2"/>
    <property type="match status" value="1"/>
</dbReference>
<keyword evidence="19" id="KW-1185">Reference proteome</keyword>
<keyword evidence="6 15" id="KW-0347">Helicase</keyword>